<name>A0A3S8RWA3_9BACL</name>
<dbReference type="EMBL" id="CP034248">
    <property type="protein sequence ID" value="AZK47114.1"/>
    <property type="molecule type" value="Genomic_DNA"/>
</dbReference>
<proteinExistence type="predicted"/>
<dbReference type="OrthoDB" id="2587776at2"/>
<reference evidence="1 2" key="1">
    <citation type="submission" date="2018-11" db="EMBL/GenBank/DDBJ databases">
        <title>Genome sequencing of Paenibacillus lentus DSM25539(T).</title>
        <authorList>
            <person name="Kook J.-K."/>
            <person name="Park S.-N."/>
            <person name="Lim Y.K."/>
        </authorList>
    </citation>
    <scope>NUCLEOTIDE SEQUENCE [LARGE SCALE GENOMIC DNA]</scope>
    <source>
        <strain evidence="1 2">DSM 25539</strain>
    </source>
</reference>
<dbReference type="KEGG" id="plen:EIM92_13895"/>
<evidence type="ECO:0000313" key="2">
    <source>
        <dbReference type="Proteomes" id="UP000273145"/>
    </source>
</evidence>
<dbReference type="RefSeq" id="WP_125083152.1">
    <property type="nucleotide sequence ID" value="NZ_CP034248.1"/>
</dbReference>
<accession>A0A3S8RWA3</accession>
<evidence type="ECO:0000313" key="1">
    <source>
        <dbReference type="EMBL" id="AZK47114.1"/>
    </source>
</evidence>
<dbReference type="AlphaFoldDB" id="A0A3S8RWA3"/>
<gene>
    <name evidence="1" type="ORF">EIM92_13895</name>
</gene>
<dbReference type="Proteomes" id="UP000273145">
    <property type="component" value="Chromosome"/>
</dbReference>
<organism evidence="1 2">
    <name type="scientific">Paenibacillus lentus</name>
    <dbReference type="NCBI Taxonomy" id="1338368"/>
    <lineage>
        <taxon>Bacteria</taxon>
        <taxon>Bacillati</taxon>
        <taxon>Bacillota</taxon>
        <taxon>Bacilli</taxon>
        <taxon>Bacillales</taxon>
        <taxon>Paenibacillaceae</taxon>
        <taxon>Paenibacillus</taxon>
    </lineage>
</organism>
<protein>
    <submittedName>
        <fullName evidence="1">Uncharacterized protein</fullName>
    </submittedName>
</protein>
<keyword evidence="2" id="KW-1185">Reference proteome</keyword>
<sequence length="383" mass="43058">MPRLQTQLQYNDPSIVIWRDPPYIDRSDSLPVINGIITLLEIPSSQDRVRIAGMVEVHIEDFIHKNTLDPDEFHVNYGNGQIQFHPSHEGKTFLCEYKGKGQILLPASRVYAMVERSPDIVKTLQDIIDEMLHHLSKYNMKLLEINNAISAATQAAVEANLSADHANKAAQTALNAADQALVVIRDAMKIYKVPVNNFGDLATTYPRPELGWTVMVRNTGNIYRWDGFDWILIENFTQAAFPIASRTVNGLMSKEDFIAFHDKLELKTLIFLVGKPKLTGVPPLVSSFPFAGEIKNIKAFCLHSGSFQPTEIEIQKISEANFKNNGIWDNILTDNISFPIGSLVSNTHTVSDHKVNTNDYFRLNITDLDSEIQGITVQIDIQI</sequence>